<keyword evidence="2" id="KW-1185">Reference proteome</keyword>
<dbReference type="OrthoDB" id="10365337at2759"/>
<dbReference type="EMBL" id="CACVKT020007977">
    <property type="protein sequence ID" value="CAC5412115.1"/>
    <property type="molecule type" value="Genomic_DNA"/>
</dbReference>
<evidence type="ECO:0000313" key="1">
    <source>
        <dbReference type="EMBL" id="CAC5412115.1"/>
    </source>
</evidence>
<accession>A0A6J8DW66</accession>
<gene>
    <name evidence="1" type="ORF">MCOR_45134</name>
</gene>
<reference evidence="1 2" key="1">
    <citation type="submission" date="2020-06" db="EMBL/GenBank/DDBJ databases">
        <authorList>
            <person name="Li R."/>
            <person name="Bekaert M."/>
        </authorList>
    </citation>
    <scope>NUCLEOTIDE SEQUENCE [LARGE SCALE GENOMIC DNA]</scope>
    <source>
        <strain evidence="2">wild</strain>
    </source>
</reference>
<evidence type="ECO:0000313" key="2">
    <source>
        <dbReference type="Proteomes" id="UP000507470"/>
    </source>
</evidence>
<dbReference type="Proteomes" id="UP000507470">
    <property type="component" value="Unassembled WGS sequence"/>
</dbReference>
<organism evidence="1 2">
    <name type="scientific">Mytilus coruscus</name>
    <name type="common">Sea mussel</name>
    <dbReference type="NCBI Taxonomy" id="42192"/>
    <lineage>
        <taxon>Eukaryota</taxon>
        <taxon>Metazoa</taxon>
        <taxon>Spiralia</taxon>
        <taxon>Lophotrochozoa</taxon>
        <taxon>Mollusca</taxon>
        <taxon>Bivalvia</taxon>
        <taxon>Autobranchia</taxon>
        <taxon>Pteriomorphia</taxon>
        <taxon>Mytilida</taxon>
        <taxon>Mytiloidea</taxon>
        <taxon>Mytilidae</taxon>
        <taxon>Mytilinae</taxon>
        <taxon>Mytilus</taxon>
    </lineage>
</organism>
<name>A0A6J8DW66_MYTCO</name>
<proteinExistence type="predicted"/>
<dbReference type="AlphaFoldDB" id="A0A6J8DW66"/>
<sequence length="223" mass="25629">MFLVVQRKNTVAPILSLMKDRNNYVDGVQFHYGVGIPKYFRNTSRTIKEDSLTHFSLIRGLCNYIKQVLVKGGGWARLAISVLNLIAWNHITANINTPKRYKRATIKQYFNNLESLSKEYKTPPSKATSYMKFKSFITTRQEKDVFQLTCSDTKELSKTSLRYAGILLEFKPKKKPFSDLVGLDEDKNILWNKDLKWNEIYGNGLLASGKASNSKSIAHFIYL</sequence>
<protein>
    <submittedName>
        <fullName evidence="1">Uncharacterized protein</fullName>
    </submittedName>
</protein>